<evidence type="ECO:0000256" key="3">
    <source>
        <dbReference type="PIRNR" id="PIRNR001365"/>
    </source>
</evidence>
<dbReference type="PIRSF" id="PIRSF001365">
    <property type="entry name" value="DHDPS"/>
    <property type="match status" value="1"/>
</dbReference>
<gene>
    <name evidence="6" type="ORF">LQE92_13740</name>
</gene>
<dbReference type="AlphaFoldDB" id="A0AAP2RL31"/>
<reference evidence="6 7" key="1">
    <citation type="submission" date="2021-11" db="EMBL/GenBank/DDBJ databases">
        <title>Lacrimispora sp. nov. NSJ-141 isolated from human feces.</title>
        <authorList>
            <person name="Abdugheni R."/>
        </authorList>
    </citation>
    <scope>NUCLEOTIDE SEQUENCE [LARGE SCALE GENOMIC DNA]</scope>
    <source>
        <strain evidence="6 7">NSJ-141</strain>
    </source>
</reference>
<keyword evidence="2 3" id="KW-0456">Lyase</keyword>
<dbReference type="PRINTS" id="PR00146">
    <property type="entry name" value="DHPICSNTHASE"/>
</dbReference>
<proteinExistence type="inferred from homology"/>
<dbReference type="SMART" id="SM01130">
    <property type="entry name" value="DHDPS"/>
    <property type="match status" value="1"/>
</dbReference>
<sequence>MKKLYGVVVPIVTPFTPEDEVDVEGLKRLTDFLIDKGVHCLYPAGSTGEMLLMNVEERKILAETVVKQAAGRVPVFIQAGAMNLRDTLELAAHAVSVGADGIAIVTPSYFGLSDDELFIYYKTIADSVPADCSVYMYGIPQCSVNDITPELAVRVAEACPNVVGLKYSFNDMIRLQKFMEIRGGDFSVFSGCDNMFAMTALAGADGIVSGNAQAIPEHYVAIWNAVKEGDAKKAMSLQSRTNMLNNIMCRNFDKARFKAVLKHRGVLEYDFMRAPLQPLDTEEAENMNRLLDEKEFTKVLM</sequence>
<dbReference type="InterPro" id="IPR013785">
    <property type="entry name" value="Aldolase_TIM"/>
</dbReference>
<organism evidence="6 7">
    <name type="scientific">Lientehia hominis</name>
    <dbReference type="NCBI Taxonomy" id="2897778"/>
    <lineage>
        <taxon>Bacteria</taxon>
        <taxon>Bacillati</taxon>
        <taxon>Bacillota</taxon>
        <taxon>Clostridia</taxon>
        <taxon>Lachnospirales</taxon>
        <taxon>Lachnospiraceae</taxon>
        <taxon>Lientehia</taxon>
    </lineage>
</organism>
<dbReference type="Proteomes" id="UP001299265">
    <property type="component" value="Unassembled WGS sequence"/>
</dbReference>
<protein>
    <submittedName>
        <fullName evidence="6">Dihydrodipicolinate synthase family protein</fullName>
    </submittedName>
</protein>
<dbReference type="SUPFAM" id="SSF51569">
    <property type="entry name" value="Aldolase"/>
    <property type="match status" value="1"/>
</dbReference>
<dbReference type="PANTHER" id="PTHR12128">
    <property type="entry name" value="DIHYDRODIPICOLINATE SYNTHASE"/>
    <property type="match status" value="1"/>
</dbReference>
<evidence type="ECO:0000313" key="7">
    <source>
        <dbReference type="Proteomes" id="UP001299265"/>
    </source>
</evidence>
<dbReference type="GO" id="GO:0008840">
    <property type="term" value="F:4-hydroxy-tetrahydrodipicolinate synthase activity"/>
    <property type="evidence" value="ECO:0007669"/>
    <property type="project" value="TreeGrafter"/>
</dbReference>
<evidence type="ECO:0000313" key="6">
    <source>
        <dbReference type="EMBL" id="MCD2493668.1"/>
    </source>
</evidence>
<name>A0AAP2RL31_9FIRM</name>
<comment type="similarity">
    <text evidence="1 3">Belongs to the DapA family.</text>
</comment>
<feature type="binding site" evidence="5">
    <location>
        <position position="208"/>
    </location>
    <ligand>
        <name>pyruvate</name>
        <dbReference type="ChEBI" id="CHEBI:15361"/>
    </ligand>
</feature>
<keyword evidence="7" id="KW-1185">Reference proteome</keyword>
<dbReference type="EMBL" id="JAJNOR010000011">
    <property type="protein sequence ID" value="MCD2493668.1"/>
    <property type="molecule type" value="Genomic_DNA"/>
</dbReference>
<dbReference type="Gene3D" id="3.20.20.70">
    <property type="entry name" value="Aldolase class I"/>
    <property type="match status" value="1"/>
</dbReference>
<feature type="active site" description="Schiff-base intermediate with substrate" evidence="4">
    <location>
        <position position="166"/>
    </location>
</feature>
<dbReference type="CDD" id="cd00408">
    <property type="entry name" value="DHDPS-like"/>
    <property type="match status" value="1"/>
</dbReference>
<dbReference type="PANTHER" id="PTHR12128:SF66">
    <property type="entry name" value="4-HYDROXY-2-OXOGLUTARATE ALDOLASE, MITOCHONDRIAL"/>
    <property type="match status" value="1"/>
</dbReference>
<dbReference type="Pfam" id="PF00701">
    <property type="entry name" value="DHDPS"/>
    <property type="match status" value="1"/>
</dbReference>
<evidence type="ECO:0000256" key="5">
    <source>
        <dbReference type="PIRSR" id="PIRSR001365-2"/>
    </source>
</evidence>
<feature type="binding site" evidence="5">
    <location>
        <position position="47"/>
    </location>
    <ligand>
        <name>pyruvate</name>
        <dbReference type="ChEBI" id="CHEBI:15361"/>
    </ligand>
</feature>
<dbReference type="InterPro" id="IPR002220">
    <property type="entry name" value="DapA-like"/>
</dbReference>
<evidence type="ECO:0000256" key="4">
    <source>
        <dbReference type="PIRSR" id="PIRSR001365-1"/>
    </source>
</evidence>
<accession>A0AAP2RL31</accession>
<comment type="caution">
    <text evidence="6">The sequence shown here is derived from an EMBL/GenBank/DDBJ whole genome shotgun (WGS) entry which is preliminary data.</text>
</comment>
<evidence type="ECO:0000256" key="1">
    <source>
        <dbReference type="ARBA" id="ARBA00007592"/>
    </source>
</evidence>
<evidence type="ECO:0000256" key="2">
    <source>
        <dbReference type="ARBA" id="ARBA00023239"/>
    </source>
</evidence>
<feature type="active site" description="Proton donor/acceptor" evidence="4">
    <location>
        <position position="137"/>
    </location>
</feature>
<dbReference type="RefSeq" id="WP_231063512.1">
    <property type="nucleotide sequence ID" value="NZ_JAJNOR010000011.1"/>
</dbReference>